<accession>A0A8S3ADV3</accession>
<dbReference type="InterPro" id="IPR011047">
    <property type="entry name" value="Quinoprotein_ADH-like_sf"/>
</dbReference>
<organism evidence="1 2">
    <name type="scientific">Rotaria magnacalcarata</name>
    <dbReference type="NCBI Taxonomy" id="392030"/>
    <lineage>
        <taxon>Eukaryota</taxon>
        <taxon>Metazoa</taxon>
        <taxon>Spiralia</taxon>
        <taxon>Gnathifera</taxon>
        <taxon>Rotifera</taxon>
        <taxon>Eurotatoria</taxon>
        <taxon>Bdelloidea</taxon>
        <taxon>Philodinida</taxon>
        <taxon>Philodinidae</taxon>
        <taxon>Rotaria</taxon>
    </lineage>
</organism>
<proteinExistence type="predicted"/>
<dbReference type="AlphaFoldDB" id="A0A8S3ADV3"/>
<gene>
    <name evidence="1" type="ORF">SMN809_LOCUS43560</name>
</gene>
<sequence>MSVLIFSHTLYVISLDGKITALDAHANGRQLWTADTGAALIDSSLSKIEISRDARSVRLIPS</sequence>
<feature type="non-terminal residue" evidence="1">
    <location>
        <position position="62"/>
    </location>
</feature>
<dbReference type="Proteomes" id="UP000676336">
    <property type="component" value="Unassembled WGS sequence"/>
</dbReference>
<dbReference type="EMBL" id="CAJOBI010128658">
    <property type="protein sequence ID" value="CAF4713842.1"/>
    <property type="molecule type" value="Genomic_DNA"/>
</dbReference>
<comment type="caution">
    <text evidence="1">The sequence shown here is derived from an EMBL/GenBank/DDBJ whole genome shotgun (WGS) entry which is preliminary data.</text>
</comment>
<evidence type="ECO:0000313" key="1">
    <source>
        <dbReference type="EMBL" id="CAF4713842.1"/>
    </source>
</evidence>
<dbReference type="Gene3D" id="2.40.10.480">
    <property type="match status" value="1"/>
</dbReference>
<dbReference type="SUPFAM" id="SSF50998">
    <property type="entry name" value="Quinoprotein alcohol dehydrogenase-like"/>
    <property type="match status" value="1"/>
</dbReference>
<evidence type="ECO:0000313" key="2">
    <source>
        <dbReference type="Proteomes" id="UP000676336"/>
    </source>
</evidence>
<name>A0A8S3ADV3_9BILA</name>
<reference evidence="1" key="1">
    <citation type="submission" date="2021-02" db="EMBL/GenBank/DDBJ databases">
        <authorList>
            <person name="Nowell W R."/>
        </authorList>
    </citation>
    <scope>NUCLEOTIDE SEQUENCE</scope>
</reference>
<protein>
    <submittedName>
        <fullName evidence="1">Uncharacterized protein</fullName>
    </submittedName>
</protein>